<dbReference type="EMBL" id="BART01036780">
    <property type="protein sequence ID" value="GAH14436.1"/>
    <property type="molecule type" value="Genomic_DNA"/>
</dbReference>
<keyword evidence="1" id="KW-0472">Membrane</keyword>
<gene>
    <name evidence="2" type="ORF">S01H4_61864</name>
</gene>
<evidence type="ECO:0000256" key="1">
    <source>
        <dbReference type="SAM" id="Phobius"/>
    </source>
</evidence>
<organism evidence="2">
    <name type="scientific">marine sediment metagenome</name>
    <dbReference type="NCBI Taxonomy" id="412755"/>
    <lineage>
        <taxon>unclassified sequences</taxon>
        <taxon>metagenomes</taxon>
        <taxon>ecological metagenomes</taxon>
    </lineage>
</organism>
<name>X1D0U5_9ZZZZ</name>
<feature type="transmembrane region" description="Helical" evidence="1">
    <location>
        <begin position="6"/>
        <end position="24"/>
    </location>
</feature>
<feature type="non-terminal residue" evidence="2">
    <location>
        <position position="1"/>
    </location>
</feature>
<protein>
    <recommendedName>
        <fullName evidence="3">ABC3 transporter permease protein domain-containing protein</fullName>
    </recommendedName>
</protein>
<evidence type="ECO:0000313" key="2">
    <source>
        <dbReference type="EMBL" id="GAH14436.1"/>
    </source>
</evidence>
<comment type="caution">
    <text evidence="2">The sequence shown here is derived from an EMBL/GenBank/DDBJ whole genome shotgun (WGS) entry which is preliminary data.</text>
</comment>
<proteinExistence type="predicted"/>
<accession>X1D0U5</accession>
<keyword evidence="1" id="KW-0812">Transmembrane</keyword>
<keyword evidence="1" id="KW-1133">Transmembrane helix</keyword>
<evidence type="ECO:0008006" key="3">
    <source>
        <dbReference type="Google" id="ProtNLM"/>
    </source>
</evidence>
<sequence length="41" mass="4298">VVSPLIVTIAVLVSVFIGLASGIYPAMRAARLNPIDALRYG</sequence>
<reference evidence="2" key="1">
    <citation type="journal article" date="2014" name="Front. Microbiol.">
        <title>High frequency of phylogenetically diverse reductive dehalogenase-homologous genes in deep subseafloor sedimentary metagenomes.</title>
        <authorList>
            <person name="Kawai M."/>
            <person name="Futagami T."/>
            <person name="Toyoda A."/>
            <person name="Takaki Y."/>
            <person name="Nishi S."/>
            <person name="Hori S."/>
            <person name="Arai W."/>
            <person name="Tsubouchi T."/>
            <person name="Morono Y."/>
            <person name="Uchiyama I."/>
            <person name="Ito T."/>
            <person name="Fujiyama A."/>
            <person name="Inagaki F."/>
            <person name="Takami H."/>
        </authorList>
    </citation>
    <scope>NUCLEOTIDE SEQUENCE</scope>
    <source>
        <strain evidence="2">Expedition CK06-06</strain>
    </source>
</reference>
<dbReference type="AlphaFoldDB" id="X1D0U5"/>